<dbReference type="InterPro" id="IPR006015">
    <property type="entry name" value="Universal_stress_UspA"/>
</dbReference>
<dbReference type="InterPro" id="IPR006016">
    <property type="entry name" value="UspA"/>
</dbReference>
<dbReference type="EMBL" id="VOBR01000011">
    <property type="protein sequence ID" value="TWP50737.1"/>
    <property type="molecule type" value="Genomic_DNA"/>
</dbReference>
<dbReference type="InterPro" id="IPR014729">
    <property type="entry name" value="Rossmann-like_a/b/a_fold"/>
</dbReference>
<dbReference type="PANTHER" id="PTHR46553">
    <property type="entry name" value="ADENINE NUCLEOTIDE ALPHA HYDROLASES-LIKE SUPERFAMILY PROTEIN"/>
    <property type="match status" value="1"/>
</dbReference>
<evidence type="ECO:0000313" key="3">
    <source>
        <dbReference type="EMBL" id="TWP50737.1"/>
    </source>
</evidence>
<dbReference type="Proteomes" id="UP000316639">
    <property type="component" value="Unassembled WGS sequence"/>
</dbReference>
<dbReference type="OrthoDB" id="3404132at2"/>
<evidence type="ECO:0000313" key="4">
    <source>
        <dbReference type="Proteomes" id="UP000316639"/>
    </source>
</evidence>
<feature type="domain" description="UspA" evidence="2">
    <location>
        <begin position="152"/>
        <end position="289"/>
    </location>
</feature>
<comment type="similarity">
    <text evidence="1">Belongs to the universal stress protein A family.</text>
</comment>
<feature type="domain" description="UspA" evidence="2">
    <location>
        <begin position="9"/>
        <end position="144"/>
    </location>
</feature>
<evidence type="ECO:0000259" key="2">
    <source>
        <dbReference type="Pfam" id="PF00582"/>
    </source>
</evidence>
<name>A0A563ESQ5_9PSEU</name>
<dbReference type="AlphaFoldDB" id="A0A563ESQ5"/>
<evidence type="ECO:0000256" key="1">
    <source>
        <dbReference type="ARBA" id="ARBA00008791"/>
    </source>
</evidence>
<organism evidence="3 4">
    <name type="scientific">Lentzea tibetensis</name>
    <dbReference type="NCBI Taxonomy" id="2591470"/>
    <lineage>
        <taxon>Bacteria</taxon>
        <taxon>Bacillati</taxon>
        <taxon>Actinomycetota</taxon>
        <taxon>Actinomycetes</taxon>
        <taxon>Pseudonocardiales</taxon>
        <taxon>Pseudonocardiaceae</taxon>
        <taxon>Lentzea</taxon>
    </lineage>
</organism>
<dbReference type="RefSeq" id="WP_146353457.1">
    <property type="nucleotide sequence ID" value="NZ_VOBR01000011.1"/>
</dbReference>
<protein>
    <submittedName>
        <fullName evidence="3">Universal stress protein</fullName>
    </submittedName>
</protein>
<keyword evidence="4" id="KW-1185">Reference proteome</keyword>
<dbReference type="SUPFAM" id="SSF52402">
    <property type="entry name" value="Adenine nucleotide alpha hydrolases-like"/>
    <property type="match status" value="2"/>
</dbReference>
<dbReference type="CDD" id="cd00293">
    <property type="entry name" value="USP-like"/>
    <property type="match status" value="1"/>
</dbReference>
<proteinExistence type="inferred from homology"/>
<comment type="caution">
    <text evidence="3">The sequence shown here is derived from an EMBL/GenBank/DDBJ whole genome shotgun (WGS) entry which is preliminary data.</text>
</comment>
<dbReference type="PANTHER" id="PTHR46553:SF3">
    <property type="entry name" value="ADENINE NUCLEOTIDE ALPHA HYDROLASES-LIKE SUPERFAMILY PROTEIN"/>
    <property type="match status" value="1"/>
</dbReference>
<dbReference type="Pfam" id="PF00582">
    <property type="entry name" value="Usp"/>
    <property type="match status" value="2"/>
</dbReference>
<dbReference type="Gene3D" id="3.40.50.620">
    <property type="entry name" value="HUPs"/>
    <property type="match status" value="2"/>
</dbReference>
<gene>
    <name evidence="3" type="ORF">FKR81_19215</name>
</gene>
<reference evidence="3 4" key="1">
    <citation type="submission" date="2019-07" db="EMBL/GenBank/DDBJ databases">
        <title>Lentzea xizangensis sp. nov., isolated from Qinghai-Tibetan Plateau Soils.</title>
        <authorList>
            <person name="Huang J."/>
        </authorList>
    </citation>
    <scope>NUCLEOTIDE SEQUENCE [LARGE SCALE GENOMIC DNA]</scope>
    <source>
        <strain evidence="3 4">FXJ1.1311</strain>
    </source>
</reference>
<sequence>MTSAEQGPVVAGFDGSAQARRAIGWAAREAMSLGRRLLIVTALPTPVPDLVFTPVSAPVPDVFSEDVVREQAEKELAAVAADCGQRWPDLEVATRLEQGRLAEVVDDGAGLLVVGASGRSALTRALLGSTSADVVHHHERTVVVRGENTAGKVVVGVDGSERGGHAVAFAFDFAARHGRELVAVHAWADLPLDSLSPVRTWDYDWEQLKAGSEAVLEEALAPHRKAHPDVDVRQLVSFDGPAHALIEEAADAALLVLGSHGRGAVRRALLGSVSHAVLYHAHCSVAVIRG</sequence>
<dbReference type="PRINTS" id="PR01438">
    <property type="entry name" value="UNVRSLSTRESS"/>
</dbReference>
<accession>A0A563ESQ5</accession>